<feature type="transmembrane region" description="Helical" evidence="2">
    <location>
        <begin position="26"/>
        <end position="47"/>
    </location>
</feature>
<evidence type="ECO:0000313" key="4">
    <source>
        <dbReference type="Proteomes" id="UP000283509"/>
    </source>
</evidence>
<evidence type="ECO:0000313" key="3">
    <source>
        <dbReference type="EMBL" id="ROT68806.1"/>
    </source>
</evidence>
<accession>A0A3R7Q532</accession>
<gene>
    <name evidence="3" type="ORF">C7M84_013036</name>
</gene>
<proteinExistence type="predicted"/>
<feature type="region of interest" description="Disordered" evidence="1">
    <location>
        <begin position="398"/>
        <end position="449"/>
    </location>
</feature>
<evidence type="ECO:0000256" key="1">
    <source>
        <dbReference type="SAM" id="MobiDB-lite"/>
    </source>
</evidence>
<feature type="transmembrane region" description="Helical" evidence="2">
    <location>
        <begin position="54"/>
        <end position="78"/>
    </location>
</feature>
<evidence type="ECO:0000256" key="2">
    <source>
        <dbReference type="SAM" id="Phobius"/>
    </source>
</evidence>
<keyword evidence="2" id="KW-0472">Membrane</keyword>
<keyword evidence="2" id="KW-1133">Transmembrane helix</keyword>
<keyword evidence="4" id="KW-1185">Reference proteome</keyword>
<dbReference type="AlphaFoldDB" id="A0A3R7Q532"/>
<feature type="compositionally biased region" description="Low complexity" evidence="1">
    <location>
        <begin position="421"/>
        <end position="449"/>
    </location>
</feature>
<reference evidence="3 4" key="1">
    <citation type="submission" date="2018-04" db="EMBL/GenBank/DDBJ databases">
        <authorList>
            <person name="Zhang X."/>
            <person name="Yuan J."/>
            <person name="Li F."/>
            <person name="Xiang J."/>
        </authorList>
    </citation>
    <scope>NUCLEOTIDE SEQUENCE [LARGE SCALE GENOMIC DNA]</scope>
    <source>
        <tissue evidence="3">Muscle</tissue>
    </source>
</reference>
<organism evidence="3 4">
    <name type="scientific">Penaeus vannamei</name>
    <name type="common">Whiteleg shrimp</name>
    <name type="synonym">Litopenaeus vannamei</name>
    <dbReference type="NCBI Taxonomy" id="6689"/>
    <lineage>
        <taxon>Eukaryota</taxon>
        <taxon>Metazoa</taxon>
        <taxon>Ecdysozoa</taxon>
        <taxon>Arthropoda</taxon>
        <taxon>Crustacea</taxon>
        <taxon>Multicrustacea</taxon>
        <taxon>Malacostraca</taxon>
        <taxon>Eumalacostraca</taxon>
        <taxon>Eucarida</taxon>
        <taxon>Decapoda</taxon>
        <taxon>Dendrobranchiata</taxon>
        <taxon>Penaeoidea</taxon>
        <taxon>Penaeidae</taxon>
        <taxon>Penaeus</taxon>
    </lineage>
</organism>
<protein>
    <submittedName>
        <fullName evidence="3">Uncharacterized protein</fullName>
    </submittedName>
</protein>
<feature type="compositionally biased region" description="Low complexity" evidence="1">
    <location>
        <begin position="398"/>
        <end position="412"/>
    </location>
</feature>
<dbReference type="EMBL" id="QCYY01002632">
    <property type="protein sequence ID" value="ROT68806.1"/>
    <property type="molecule type" value="Genomic_DNA"/>
</dbReference>
<sequence length="449" mass="48948">MVARVDIMSTSQEDHLLNRWDVPSPFLYAIPPSSILCLFAFFFLSTIRVFPLTLLLFFLLRFLHSSFSPSLIFAFHFFHHYICFRSLLLTSPYSLHLTPLSSTPPFPPLSLSPRLSPVSSLLPLLPPFSSASFLPYNLHNYPSPPPPYPFPPYPCLPLLLPSLPPSSCPNPHCYPALPHTPINLPPPRIFPSSLPHFPSWGPLLSSHLPFLSFNILPFYLPACRSLLHSSIPLPSSTQPPPAFPPLPPPTLLNPCLVLPHPFLSLLYPHSLPSLRSSPQIPPLYPLIPPFSPPPHYHHRAPSPLSALYPLTPPFSPLSSLPSKVSYSTSASPPSLLLSPSPRPRSLLSLSPASTPFPLPLWPSPSFPLCPFPSPSFPLLPPLSSAAFPAPPLPPLPAASSCPLSPSSSSLPPLLFPPSRAPPARTRSKSSGGRPRPRSRVVAAVVEGKL</sequence>
<keyword evidence="2" id="KW-0812">Transmembrane</keyword>
<reference evidence="3 4" key="2">
    <citation type="submission" date="2019-01" db="EMBL/GenBank/DDBJ databases">
        <title>The decoding of complex shrimp genome reveals the adaptation for benthos swimmer, frequently molting mechanism and breeding impact on genome.</title>
        <authorList>
            <person name="Sun Y."/>
            <person name="Gao Y."/>
            <person name="Yu Y."/>
        </authorList>
    </citation>
    <scope>NUCLEOTIDE SEQUENCE [LARGE SCALE GENOMIC DNA]</scope>
    <source>
        <tissue evidence="3">Muscle</tissue>
    </source>
</reference>
<name>A0A3R7Q532_PENVA</name>
<dbReference type="Proteomes" id="UP000283509">
    <property type="component" value="Unassembled WGS sequence"/>
</dbReference>
<comment type="caution">
    <text evidence="3">The sequence shown here is derived from an EMBL/GenBank/DDBJ whole genome shotgun (WGS) entry which is preliminary data.</text>
</comment>